<gene>
    <name evidence="2" type="ORF">Tco_0703031</name>
</gene>
<organism evidence="2 3">
    <name type="scientific">Tanacetum coccineum</name>
    <dbReference type="NCBI Taxonomy" id="301880"/>
    <lineage>
        <taxon>Eukaryota</taxon>
        <taxon>Viridiplantae</taxon>
        <taxon>Streptophyta</taxon>
        <taxon>Embryophyta</taxon>
        <taxon>Tracheophyta</taxon>
        <taxon>Spermatophyta</taxon>
        <taxon>Magnoliopsida</taxon>
        <taxon>eudicotyledons</taxon>
        <taxon>Gunneridae</taxon>
        <taxon>Pentapetalae</taxon>
        <taxon>asterids</taxon>
        <taxon>campanulids</taxon>
        <taxon>Asterales</taxon>
        <taxon>Asteraceae</taxon>
        <taxon>Asteroideae</taxon>
        <taxon>Anthemideae</taxon>
        <taxon>Anthemidinae</taxon>
        <taxon>Tanacetum</taxon>
    </lineage>
</organism>
<name>A0ABQ4XYP3_9ASTR</name>
<sequence length="457" mass="51353">MAPLPAADQRHPWLRYEVEGYTPGIIYSYEQRLETIWSRPVNRVHVLDFEGLTSEMRQDLVVRLRMVYSGEGQQVFVSHAWRRLFGICGPLVREFILEFLSTCRMSDTEMRLDVADTLCFHLGGARRRMTWRQFILALGLHTEQEMAEAGFGAYWAGSDRLIPDKGGLRDYWMEISSGRDFLGLAPSYVLIRDLVRRLYHKMISYSISGRGQAPEKVTGVDLFYLRSMDRGTTNVPHLLAQYLFRHAEGRKSGARLSGGHFIGRLAMHFGLVSDEGLRGLQVVTRELPLIDLHELGRLNICTRYGDTWAWVAQGPERQQAAAAGAHEADEAGPAAEEVALEIPVPAPAQAPPPPPPAPQPRTMSQRIERLEEEVHDLRRDVVGLRGDVASFTTEQSRVSTWLISCMTQLMDASGQTYQPFDSTLVGSSGLSFRRRVRPRTGEASTSTAHHTDAQPDP</sequence>
<protein>
    <submittedName>
        <fullName evidence="2">Uncharacterized protein</fullName>
    </submittedName>
</protein>
<keyword evidence="3" id="KW-1185">Reference proteome</keyword>
<accession>A0ABQ4XYP3</accession>
<feature type="region of interest" description="Disordered" evidence="1">
    <location>
        <begin position="431"/>
        <end position="457"/>
    </location>
</feature>
<evidence type="ECO:0000313" key="2">
    <source>
        <dbReference type="EMBL" id="GJS70190.1"/>
    </source>
</evidence>
<dbReference type="Proteomes" id="UP001151760">
    <property type="component" value="Unassembled WGS sequence"/>
</dbReference>
<comment type="caution">
    <text evidence="2">The sequence shown here is derived from an EMBL/GenBank/DDBJ whole genome shotgun (WGS) entry which is preliminary data.</text>
</comment>
<evidence type="ECO:0000256" key="1">
    <source>
        <dbReference type="SAM" id="MobiDB-lite"/>
    </source>
</evidence>
<reference evidence="2" key="1">
    <citation type="journal article" date="2022" name="Int. J. Mol. Sci.">
        <title>Draft Genome of Tanacetum Coccineum: Genomic Comparison of Closely Related Tanacetum-Family Plants.</title>
        <authorList>
            <person name="Yamashiro T."/>
            <person name="Shiraishi A."/>
            <person name="Nakayama K."/>
            <person name="Satake H."/>
        </authorList>
    </citation>
    <scope>NUCLEOTIDE SEQUENCE</scope>
</reference>
<proteinExistence type="predicted"/>
<evidence type="ECO:0000313" key="3">
    <source>
        <dbReference type="Proteomes" id="UP001151760"/>
    </source>
</evidence>
<reference evidence="2" key="2">
    <citation type="submission" date="2022-01" db="EMBL/GenBank/DDBJ databases">
        <authorList>
            <person name="Yamashiro T."/>
            <person name="Shiraishi A."/>
            <person name="Satake H."/>
            <person name="Nakayama K."/>
        </authorList>
    </citation>
    <scope>NUCLEOTIDE SEQUENCE</scope>
</reference>
<dbReference type="EMBL" id="BQNB010009916">
    <property type="protein sequence ID" value="GJS70190.1"/>
    <property type="molecule type" value="Genomic_DNA"/>
</dbReference>